<organism evidence="1 2">
    <name type="scientific">Parelaphostrongylus tenuis</name>
    <name type="common">Meningeal worm</name>
    <dbReference type="NCBI Taxonomy" id="148309"/>
    <lineage>
        <taxon>Eukaryota</taxon>
        <taxon>Metazoa</taxon>
        <taxon>Ecdysozoa</taxon>
        <taxon>Nematoda</taxon>
        <taxon>Chromadorea</taxon>
        <taxon>Rhabditida</taxon>
        <taxon>Rhabditina</taxon>
        <taxon>Rhabditomorpha</taxon>
        <taxon>Strongyloidea</taxon>
        <taxon>Metastrongylidae</taxon>
        <taxon>Parelaphostrongylus</taxon>
    </lineage>
</organism>
<comment type="caution">
    <text evidence="1">The sequence shown here is derived from an EMBL/GenBank/DDBJ whole genome shotgun (WGS) entry which is preliminary data.</text>
</comment>
<gene>
    <name evidence="1" type="ORF">KIN20_025134</name>
</gene>
<protein>
    <submittedName>
        <fullName evidence="1">Uncharacterized protein</fullName>
    </submittedName>
</protein>
<dbReference type="EMBL" id="JAHQIW010005108">
    <property type="protein sequence ID" value="KAJ1364937.1"/>
    <property type="molecule type" value="Genomic_DNA"/>
</dbReference>
<reference evidence="1" key="1">
    <citation type="submission" date="2021-06" db="EMBL/GenBank/DDBJ databases">
        <title>Parelaphostrongylus tenuis whole genome reference sequence.</title>
        <authorList>
            <person name="Garwood T.J."/>
            <person name="Larsen P.A."/>
            <person name="Fountain-Jones N.M."/>
            <person name="Garbe J.R."/>
            <person name="Macchietto M.G."/>
            <person name="Kania S.A."/>
            <person name="Gerhold R.W."/>
            <person name="Richards J.E."/>
            <person name="Wolf T.M."/>
        </authorList>
    </citation>
    <scope>NUCLEOTIDE SEQUENCE</scope>
    <source>
        <strain evidence="1">MNPRO001-30</strain>
        <tissue evidence="1">Meninges</tissue>
    </source>
</reference>
<sequence>MEENKNFVKSASKYDQCEELFPKLIHVFEFPLISLDFEHLNETVKSANPEIPREELNTFPVISTEEDTNIVP</sequence>
<accession>A0AAD5MUS5</accession>
<evidence type="ECO:0000313" key="1">
    <source>
        <dbReference type="EMBL" id="KAJ1364937.1"/>
    </source>
</evidence>
<name>A0AAD5MUS5_PARTN</name>
<keyword evidence="2" id="KW-1185">Reference proteome</keyword>
<proteinExistence type="predicted"/>
<evidence type="ECO:0000313" key="2">
    <source>
        <dbReference type="Proteomes" id="UP001196413"/>
    </source>
</evidence>
<dbReference type="Proteomes" id="UP001196413">
    <property type="component" value="Unassembled WGS sequence"/>
</dbReference>
<dbReference type="AlphaFoldDB" id="A0AAD5MUS5"/>